<keyword evidence="8" id="KW-0443">Lipid metabolism</keyword>
<keyword evidence="6" id="KW-0442">Lipid degradation</keyword>
<evidence type="ECO:0000313" key="14">
    <source>
        <dbReference type="EMBL" id="MBB5018515.1"/>
    </source>
</evidence>
<evidence type="ECO:0000256" key="8">
    <source>
        <dbReference type="ARBA" id="ARBA00023098"/>
    </source>
</evidence>
<dbReference type="GO" id="GO:0016042">
    <property type="term" value="P:lipid catabolic process"/>
    <property type="evidence" value="ECO:0007669"/>
    <property type="project" value="UniProtKB-KW"/>
</dbReference>
<proteinExistence type="inferred from homology"/>
<keyword evidence="3" id="KW-1003">Cell membrane</keyword>
<dbReference type="EMBL" id="JACHHY010000009">
    <property type="protein sequence ID" value="MBB5018515.1"/>
    <property type="molecule type" value="Genomic_DNA"/>
</dbReference>
<evidence type="ECO:0000256" key="5">
    <source>
        <dbReference type="ARBA" id="ARBA00022692"/>
    </source>
</evidence>
<dbReference type="SUPFAM" id="SSF158855">
    <property type="entry name" value="Lipase chaperone-like"/>
    <property type="match status" value="1"/>
</dbReference>
<evidence type="ECO:0000256" key="9">
    <source>
        <dbReference type="ARBA" id="ARBA00023136"/>
    </source>
</evidence>
<evidence type="ECO:0000256" key="12">
    <source>
        <dbReference type="ARBA" id="ARBA00031542"/>
    </source>
</evidence>
<dbReference type="Pfam" id="PF03280">
    <property type="entry name" value="Lipase_chap"/>
    <property type="match status" value="1"/>
</dbReference>
<evidence type="ECO:0000256" key="6">
    <source>
        <dbReference type="ARBA" id="ARBA00022963"/>
    </source>
</evidence>
<evidence type="ECO:0000256" key="4">
    <source>
        <dbReference type="ARBA" id="ARBA00022519"/>
    </source>
</evidence>
<name>A0A840MM07_9PROT</name>
<keyword evidence="13" id="KW-0732">Signal</keyword>
<evidence type="ECO:0000256" key="13">
    <source>
        <dbReference type="SAM" id="SignalP"/>
    </source>
</evidence>
<sequence>MKTIWIGVATLAALGMGLAMTNQTDTVIAAGPHGQPTAPSKTNQFAASLTGTVKDGVIRQGQGELVVGPGLIQRFEYYLATLGEQPLSVIRHRIEQDMDQELLPEHALRGKQILVQYLEFKTALAERGKRARLESQALTFESAKARLMSIRQLRAHFFTPIDSYALFGEADQIDDIALAQMQVEQDASLSPVAKSQQLQALVDQLPANERAAQQAATSHAALAQKEAWARQQGASDTQIDALRTAEVGAEAAARLAKLDQEEAEWQRRIAGYRAERESILQIGLAAAQQQEALQRLRAQHFSDQEQLRLSAYEGG</sequence>
<evidence type="ECO:0000256" key="3">
    <source>
        <dbReference type="ARBA" id="ARBA00022475"/>
    </source>
</evidence>
<evidence type="ECO:0000313" key="15">
    <source>
        <dbReference type="Proteomes" id="UP000575898"/>
    </source>
</evidence>
<dbReference type="GO" id="GO:0006457">
    <property type="term" value="P:protein folding"/>
    <property type="evidence" value="ECO:0007669"/>
    <property type="project" value="InterPro"/>
</dbReference>
<evidence type="ECO:0000256" key="1">
    <source>
        <dbReference type="ARBA" id="ARBA00004383"/>
    </source>
</evidence>
<dbReference type="AlphaFoldDB" id="A0A840MM07"/>
<evidence type="ECO:0000256" key="11">
    <source>
        <dbReference type="ARBA" id="ARBA00030948"/>
    </source>
</evidence>
<feature type="signal peptide" evidence="13">
    <location>
        <begin position="1"/>
        <end position="21"/>
    </location>
</feature>
<comment type="subcellular location">
    <subcellularLocation>
        <location evidence="1">Cell inner membrane</location>
        <topology evidence="1">Single-pass membrane protein</topology>
        <orientation evidence="1">Periplasmic side</orientation>
    </subcellularLocation>
</comment>
<evidence type="ECO:0000256" key="7">
    <source>
        <dbReference type="ARBA" id="ARBA00022989"/>
    </source>
</evidence>
<dbReference type="GO" id="GO:0005886">
    <property type="term" value="C:plasma membrane"/>
    <property type="evidence" value="ECO:0007669"/>
    <property type="project" value="UniProtKB-SubCell"/>
</dbReference>
<keyword evidence="9" id="KW-0472">Membrane</keyword>
<feature type="chain" id="PRO_5032535088" description="Lipase helper protein" evidence="13">
    <location>
        <begin position="22"/>
        <end position="315"/>
    </location>
</feature>
<keyword evidence="10" id="KW-0143">Chaperone</keyword>
<comment type="similarity">
    <text evidence="2">Belongs to the lipase chaperone family.</text>
</comment>
<gene>
    <name evidence="14" type="ORF">HNQ59_001804</name>
</gene>
<keyword evidence="5" id="KW-0812">Transmembrane</keyword>
<dbReference type="GO" id="GO:0051082">
    <property type="term" value="F:unfolded protein binding"/>
    <property type="evidence" value="ECO:0007669"/>
    <property type="project" value="InterPro"/>
</dbReference>
<reference evidence="14 15" key="1">
    <citation type="submission" date="2020-08" db="EMBL/GenBank/DDBJ databases">
        <title>Genomic Encyclopedia of Type Strains, Phase IV (KMG-IV): sequencing the most valuable type-strain genomes for metagenomic binning, comparative biology and taxonomic classification.</title>
        <authorList>
            <person name="Goeker M."/>
        </authorList>
    </citation>
    <scope>NUCLEOTIDE SEQUENCE [LARGE SCALE GENOMIC DNA]</scope>
    <source>
        <strain evidence="14 15">DSM 27165</strain>
    </source>
</reference>
<protein>
    <recommendedName>
        <fullName evidence="11">Lipase helper protein</fullName>
    </recommendedName>
    <alternativeName>
        <fullName evidence="12">Lipase modulator</fullName>
    </alternativeName>
</protein>
<evidence type="ECO:0000256" key="10">
    <source>
        <dbReference type="ARBA" id="ARBA00023186"/>
    </source>
</evidence>
<keyword evidence="4" id="KW-0997">Cell inner membrane</keyword>
<keyword evidence="15" id="KW-1185">Reference proteome</keyword>
<evidence type="ECO:0000256" key="2">
    <source>
        <dbReference type="ARBA" id="ARBA00010358"/>
    </source>
</evidence>
<dbReference type="Proteomes" id="UP000575898">
    <property type="component" value="Unassembled WGS sequence"/>
</dbReference>
<accession>A0A840MM07</accession>
<keyword evidence="7" id="KW-1133">Transmembrane helix</keyword>
<organism evidence="14 15">
    <name type="scientific">Chitinivorax tropicus</name>
    <dbReference type="NCBI Taxonomy" id="714531"/>
    <lineage>
        <taxon>Bacteria</taxon>
        <taxon>Pseudomonadati</taxon>
        <taxon>Pseudomonadota</taxon>
        <taxon>Betaproteobacteria</taxon>
        <taxon>Chitinivorax</taxon>
    </lineage>
</organism>
<comment type="caution">
    <text evidence="14">The sequence shown here is derived from an EMBL/GenBank/DDBJ whole genome shotgun (WGS) entry which is preliminary data.</text>
</comment>
<dbReference type="RefSeq" id="WP_184037910.1">
    <property type="nucleotide sequence ID" value="NZ_JACHHY010000009.1"/>
</dbReference>
<dbReference type="InterPro" id="IPR004961">
    <property type="entry name" value="Lipase_chaperone"/>
</dbReference>